<evidence type="ECO:0000313" key="3">
    <source>
        <dbReference type="Proteomes" id="UP000181941"/>
    </source>
</evidence>
<dbReference type="Proteomes" id="UP000181941">
    <property type="component" value="Unassembled WGS sequence"/>
</dbReference>
<dbReference type="PANTHER" id="PTHR31303">
    <property type="entry name" value="CTP-DEPENDENT DIACYLGLYCEROL KINASE 1"/>
    <property type="match status" value="1"/>
</dbReference>
<feature type="transmembrane region" description="Helical" evidence="1">
    <location>
        <begin position="171"/>
        <end position="188"/>
    </location>
</feature>
<dbReference type="EMBL" id="MNVC01000026">
    <property type="protein sequence ID" value="OIO19189.1"/>
    <property type="molecule type" value="Genomic_DNA"/>
</dbReference>
<gene>
    <name evidence="2" type="ORF">AUJ23_02485</name>
</gene>
<dbReference type="PANTHER" id="PTHR31303:SF1">
    <property type="entry name" value="CTP-DEPENDENT DIACYLGLYCEROL KINASE 1"/>
    <property type="match status" value="1"/>
</dbReference>
<dbReference type="AlphaFoldDB" id="A0A1J4U8S4"/>
<keyword evidence="1" id="KW-0812">Transmembrane</keyword>
<feature type="transmembrane region" description="Helical" evidence="1">
    <location>
        <begin position="84"/>
        <end position="103"/>
    </location>
</feature>
<reference evidence="2 3" key="1">
    <citation type="journal article" date="2016" name="Environ. Microbiol.">
        <title>Genomic resolution of a cold subsurface aquifer community provides metabolic insights for novel microbes adapted to high CO concentrations.</title>
        <authorList>
            <person name="Probst A.J."/>
            <person name="Castelle C.J."/>
            <person name="Singh A."/>
            <person name="Brown C.T."/>
            <person name="Anantharaman K."/>
            <person name="Sharon I."/>
            <person name="Hug L.A."/>
            <person name="Burstein D."/>
            <person name="Emerson J.B."/>
            <person name="Thomas B.C."/>
            <person name="Banfield J.F."/>
        </authorList>
    </citation>
    <scope>NUCLEOTIDE SEQUENCE [LARGE SCALE GENOMIC DNA]</scope>
    <source>
        <strain evidence="2">CG1_02_32_51</strain>
    </source>
</reference>
<organism evidence="2 3">
    <name type="scientific">Candidatus Magasanikbacteria bacterium CG1_02_32_51</name>
    <dbReference type="NCBI Taxonomy" id="1805238"/>
    <lineage>
        <taxon>Bacteria</taxon>
        <taxon>Candidatus Magasanikiibacteriota</taxon>
    </lineage>
</organism>
<feature type="transmembrane region" description="Helical" evidence="1">
    <location>
        <begin position="18"/>
        <end position="37"/>
    </location>
</feature>
<keyword evidence="1" id="KW-1133">Transmembrane helix</keyword>
<evidence type="ECO:0008006" key="4">
    <source>
        <dbReference type="Google" id="ProtNLM"/>
    </source>
</evidence>
<dbReference type="InterPro" id="IPR037997">
    <property type="entry name" value="Dgk1-like"/>
</dbReference>
<protein>
    <recommendedName>
        <fullName evidence="4">Phosphatidate cytidylyltransferase</fullName>
    </recommendedName>
</protein>
<feature type="transmembrane region" description="Helical" evidence="1">
    <location>
        <begin position="115"/>
        <end position="143"/>
    </location>
</feature>
<comment type="caution">
    <text evidence="2">The sequence shown here is derived from an EMBL/GenBank/DDBJ whole genome shotgun (WGS) entry which is preliminary data.</text>
</comment>
<dbReference type="GO" id="GO:0004143">
    <property type="term" value="F:ATP-dependent diacylglycerol kinase activity"/>
    <property type="evidence" value="ECO:0007669"/>
    <property type="project" value="InterPro"/>
</dbReference>
<feature type="transmembrane region" description="Helical" evidence="1">
    <location>
        <begin position="44"/>
        <end position="64"/>
    </location>
</feature>
<sequence>MEYTVETQVKKKLQVGRAMFHTSFGVFAIIFGMVLPFHDEEKITIAFIFGGGISVLDILVRLPLYHFFVRSWKDTGQPFFQVIWVRNIFLFLEKWLLIYPNIIRESERGKPSSSIHFAVGVLVPLLIGIPLWAVVPSVVIFSFGDPAARLMGMRLGTKKMWSSGTKTWEGFIGYCFAGGIGGSLTIILNQWFPLYPANQSTLTSALVVGFVTCVSAYFESMCEKDGSLMSEFIDDNLLAPFVGSVAFYAIATAGVT</sequence>
<evidence type="ECO:0000256" key="1">
    <source>
        <dbReference type="SAM" id="Phobius"/>
    </source>
</evidence>
<keyword evidence="1" id="KW-0472">Membrane</keyword>
<name>A0A1J4U8S4_9BACT</name>
<accession>A0A1J4U8S4</accession>
<proteinExistence type="predicted"/>
<dbReference type="STRING" id="1805238.AUJ23_02485"/>
<evidence type="ECO:0000313" key="2">
    <source>
        <dbReference type="EMBL" id="OIO19189.1"/>
    </source>
</evidence>
<feature type="transmembrane region" description="Helical" evidence="1">
    <location>
        <begin position="238"/>
        <end position="255"/>
    </location>
</feature>